<dbReference type="OrthoDB" id="5273684at2759"/>
<dbReference type="GO" id="GO:0005764">
    <property type="term" value="C:lysosome"/>
    <property type="evidence" value="ECO:0007669"/>
    <property type="project" value="UniProtKB-SubCell"/>
</dbReference>
<dbReference type="GO" id="GO:0017040">
    <property type="term" value="F:N-acylsphingosine amidohydrolase activity"/>
    <property type="evidence" value="ECO:0007669"/>
    <property type="project" value="UniProtKB-EC"/>
</dbReference>
<gene>
    <name evidence="7" type="ORF">TrCOL_g11400</name>
</gene>
<keyword evidence="5" id="KW-0732">Signal</keyword>
<evidence type="ECO:0000313" key="8">
    <source>
        <dbReference type="Proteomes" id="UP001165065"/>
    </source>
</evidence>
<feature type="signal peptide" evidence="5">
    <location>
        <begin position="1"/>
        <end position="18"/>
    </location>
</feature>
<keyword evidence="8" id="KW-1185">Reference proteome</keyword>
<dbReference type="PANTHER" id="PTHR28583:SF1">
    <property type="entry name" value="ACID CERAMIDASE"/>
    <property type="match status" value="1"/>
</dbReference>
<proteinExistence type="predicted"/>
<name>A0A9W7L1P3_9STRA</name>
<dbReference type="Gene3D" id="3.60.60.10">
    <property type="entry name" value="Penicillin V Acylase, Chain A"/>
    <property type="match status" value="1"/>
</dbReference>
<evidence type="ECO:0000313" key="7">
    <source>
        <dbReference type="EMBL" id="GMI22712.1"/>
    </source>
</evidence>
<evidence type="ECO:0000256" key="5">
    <source>
        <dbReference type="SAM" id="SignalP"/>
    </source>
</evidence>
<evidence type="ECO:0000256" key="1">
    <source>
        <dbReference type="ARBA" id="ARBA00004371"/>
    </source>
</evidence>
<organism evidence="7 8">
    <name type="scientific">Triparma columacea</name>
    <dbReference type="NCBI Taxonomy" id="722753"/>
    <lineage>
        <taxon>Eukaryota</taxon>
        <taxon>Sar</taxon>
        <taxon>Stramenopiles</taxon>
        <taxon>Ochrophyta</taxon>
        <taxon>Bolidophyceae</taxon>
        <taxon>Parmales</taxon>
        <taxon>Triparmaceae</taxon>
        <taxon>Triparma</taxon>
    </lineage>
</organism>
<dbReference type="EMBL" id="BRYA01000553">
    <property type="protein sequence ID" value="GMI22712.1"/>
    <property type="molecule type" value="Genomic_DNA"/>
</dbReference>
<evidence type="ECO:0000256" key="2">
    <source>
        <dbReference type="ARBA" id="ARBA00011891"/>
    </source>
</evidence>
<sequence length="374" mass="41253">MILLVALVLLISLLSAHSLDVKAPKFTVSLDSPPQERWTEPVSYMIDTYGFDHSFKNVLDYVDSLIPEPLLLKLEPVFLKVMDSFPDEYATEIKGIWNAIDGKGYGDRITVGQLAAINLMYELTVFCTSVLAEDPDGNIYHGRNLDYGISGLQNLTAQIDFTSGGSVLYTGTEFVGYVGLLTGMKPSAFSFSVDQREMIDQHKNNHKGWEAFKGVIENIISGVEGGKPVGMFLRKLAEEGSDFSNALEVVSKENLIAPVYIMLAGTASGEAAVVTRNRLHPDDQVGEGVWPVDVTNGAWFRAETNYDHWVDVPDTDNRRGPVNQCMIELGFENVGLEGIYDCLSTPPVLCDGTVYTTLMQPKEGSFETTIRNQE</sequence>
<accession>A0A9W7L1P3</accession>
<keyword evidence="3" id="KW-0378">Hydrolase</keyword>
<dbReference type="PANTHER" id="PTHR28583">
    <property type="entry name" value="ACID AMIDASE"/>
    <property type="match status" value="1"/>
</dbReference>
<dbReference type="InterPro" id="IPR029132">
    <property type="entry name" value="CBAH/NAAA_C"/>
</dbReference>
<evidence type="ECO:0000259" key="6">
    <source>
        <dbReference type="Pfam" id="PF02275"/>
    </source>
</evidence>
<protein>
    <recommendedName>
        <fullName evidence="2">ceramidase</fullName>
        <ecNumber evidence="2">3.5.1.23</ecNumber>
    </recommendedName>
</protein>
<comment type="caution">
    <text evidence="7">The sequence shown here is derived from an EMBL/GenBank/DDBJ whole genome shotgun (WGS) entry which is preliminary data.</text>
</comment>
<feature type="chain" id="PRO_5040952585" description="ceramidase" evidence="5">
    <location>
        <begin position="19"/>
        <end position="374"/>
    </location>
</feature>
<dbReference type="Proteomes" id="UP001165065">
    <property type="component" value="Unassembled WGS sequence"/>
</dbReference>
<dbReference type="AlphaFoldDB" id="A0A9W7L1P3"/>
<evidence type="ECO:0000256" key="3">
    <source>
        <dbReference type="ARBA" id="ARBA00022801"/>
    </source>
</evidence>
<reference evidence="8" key="1">
    <citation type="journal article" date="2023" name="Commun. Biol.">
        <title>Genome analysis of Parmales, the sister group of diatoms, reveals the evolutionary specialization of diatoms from phago-mixotrophs to photoautotrophs.</title>
        <authorList>
            <person name="Ban H."/>
            <person name="Sato S."/>
            <person name="Yoshikawa S."/>
            <person name="Yamada K."/>
            <person name="Nakamura Y."/>
            <person name="Ichinomiya M."/>
            <person name="Sato N."/>
            <person name="Blanc-Mathieu R."/>
            <person name="Endo H."/>
            <person name="Kuwata A."/>
            <person name="Ogata H."/>
        </authorList>
    </citation>
    <scope>NUCLEOTIDE SEQUENCE [LARGE SCALE GENOMIC DNA]</scope>
</reference>
<keyword evidence="4" id="KW-0458">Lysosome</keyword>
<comment type="subcellular location">
    <subcellularLocation>
        <location evidence="1">Lysosome</location>
    </subcellularLocation>
</comment>
<dbReference type="EC" id="3.5.1.23" evidence="2"/>
<feature type="domain" description="Choloylglycine hydrolase/NAAA C-terminal" evidence="6">
    <location>
        <begin position="127"/>
        <end position="317"/>
    </location>
</feature>
<dbReference type="Pfam" id="PF02275">
    <property type="entry name" value="CBAH"/>
    <property type="match status" value="1"/>
</dbReference>
<evidence type="ECO:0000256" key="4">
    <source>
        <dbReference type="ARBA" id="ARBA00023228"/>
    </source>
</evidence>